<name>A0A0N4VLQ5_ENTVE</name>
<sequence>MYAECSWSDTDASPFFNYHLRSSNSSPENLSAIRISGFRAALDPLYGYPSVVVSACERDAVECIQMLCRLPGILKRRFVLLKK</sequence>
<protein>
    <submittedName>
        <fullName evidence="3">Myotubularin phosphatase domain-containing protein</fullName>
    </submittedName>
</protein>
<keyword evidence="2" id="KW-1185">Reference proteome</keyword>
<evidence type="ECO:0000313" key="2">
    <source>
        <dbReference type="Proteomes" id="UP000274131"/>
    </source>
</evidence>
<evidence type="ECO:0000313" key="3">
    <source>
        <dbReference type="WBParaSite" id="EVEC_0001182301-mRNA-1"/>
    </source>
</evidence>
<dbReference type="EMBL" id="UXUI01011577">
    <property type="protein sequence ID" value="VDD96350.1"/>
    <property type="molecule type" value="Genomic_DNA"/>
</dbReference>
<reference evidence="1 2" key="2">
    <citation type="submission" date="2018-10" db="EMBL/GenBank/DDBJ databases">
        <authorList>
            <consortium name="Pathogen Informatics"/>
        </authorList>
    </citation>
    <scope>NUCLEOTIDE SEQUENCE [LARGE SCALE GENOMIC DNA]</scope>
</reference>
<proteinExistence type="predicted"/>
<organism evidence="3">
    <name type="scientific">Enterobius vermicularis</name>
    <name type="common">Human pinworm</name>
    <dbReference type="NCBI Taxonomy" id="51028"/>
    <lineage>
        <taxon>Eukaryota</taxon>
        <taxon>Metazoa</taxon>
        <taxon>Ecdysozoa</taxon>
        <taxon>Nematoda</taxon>
        <taxon>Chromadorea</taxon>
        <taxon>Rhabditida</taxon>
        <taxon>Spirurina</taxon>
        <taxon>Oxyuridomorpha</taxon>
        <taxon>Oxyuroidea</taxon>
        <taxon>Oxyuridae</taxon>
        <taxon>Enterobius</taxon>
    </lineage>
</organism>
<dbReference type="WBParaSite" id="EVEC_0001182301-mRNA-1">
    <property type="protein sequence ID" value="EVEC_0001182301-mRNA-1"/>
    <property type="gene ID" value="EVEC_0001182301"/>
</dbReference>
<reference evidence="3" key="1">
    <citation type="submission" date="2017-02" db="UniProtKB">
        <authorList>
            <consortium name="WormBaseParasite"/>
        </authorList>
    </citation>
    <scope>IDENTIFICATION</scope>
</reference>
<dbReference type="AlphaFoldDB" id="A0A0N4VLQ5"/>
<evidence type="ECO:0000313" key="1">
    <source>
        <dbReference type="EMBL" id="VDD96350.1"/>
    </source>
</evidence>
<dbReference type="Proteomes" id="UP000274131">
    <property type="component" value="Unassembled WGS sequence"/>
</dbReference>
<gene>
    <name evidence="1" type="ORF">EVEC_LOCUS11101</name>
</gene>
<accession>A0A0N4VLQ5</accession>